<gene>
    <name evidence="5" type="ORF">SAMN04487954_11258</name>
</gene>
<dbReference type="Pfam" id="PF04972">
    <property type="entry name" value="BON"/>
    <property type="match status" value="1"/>
</dbReference>
<dbReference type="AlphaFoldDB" id="A0A1G8ZL69"/>
<evidence type="ECO:0000256" key="2">
    <source>
        <dbReference type="PROSITE-ProRule" id="PRU00703"/>
    </source>
</evidence>
<name>A0A1G8ZL69_9GAMM</name>
<organism evidence="5 6">
    <name type="scientific">Billgrantia gudaonensis</name>
    <dbReference type="NCBI Taxonomy" id="376427"/>
    <lineage>
        <taxon>Bacteria</taxon>
        <taxon>Pseudomonadati</taxon>
        <taxon>Pseudomonadota</taxon>
        <taxon>Gammaproteobacteria</taxon>
        <taxon>Oceanospirillales</taxon>
        <taxon>Halomonadaceae</taxon>
        <taxon>Billgrantia</taxon>
    </lineage>
</organism>
<dbReference type="PIRSF" id="PIRSF036990">
    <property type="entry name" value="UCP036990_CBS_BON"/>
    <property type="match status" value="1"/>
</dbReference>
<dbReference type="OrthoDB" id="9790355at2"/>
<dbReference type="InterPro" id="IPR051257">
    <property type="entry name" value="Diverse_CBS-Domain"/>
</dbReference>
<dbReference type="Proteomes" id="UP000198525">
    <property type="component" value="Unassembled WGS sequence"/>
</dbReference>
<dbReference type="PROSITE" id="PS51371">
    <property type="entry name" value="CBS"/>
    <property type="match status" value="2"/>
</dbReference>
<dbReference type="PANTHER" id="PTHR43080">
    <property type="entry name" value="CBS DOMAIN-CONTAINING PROTEIN CBSX3, MITOCHONDRIAL"/>
    <property type="match status" value="1"/>
</dbReference>
<protein>
    <submittedName>
        <fullName evidence="5">CBS domain-containing protein</fullName>
    </submittedName>
</protein>
<reference evidence="5 6" key="1">
    <citation type="submission" date="2016-10" db="EMBL/GenBank/DDBJ databases">
        <authorList>
            <person name="de Groot N.N."/>
        </authorList>
    </citation>
    <scope>NUCLEOTIDE SEQUENCE [LARGE SCALE GENOMIC DNA]</scope>
    <source>
        <strain evidence="5 6">CGMCC 1.6133</strain>
    </source>
</reference>
<dbReference type="Pfam" id="PF00571">
    <property type="entry name" value="CBS"/>
    <property type="match status" value="2"/>
</dbReference>
<dbReference type="SUPFAM" id="SSF54631">
    <property type="entry name" value="CBS-domain pair"/>
    <property type="match status" value="1"/>
</dbReference>
<dbReference type="RefSeq" id="WP_089687221.1">
    <property type="nucleotide sequence ID" value="NZ_FNES01000012.1"/>
</dbReference>
<dbReference type="STRING" id="376427.SAMN04487954_11258"/>
<dbReference type="PANTHER" id="PTHR43080:SF26">
    <property type="entry name" value="REGULATORY PROTEIN"/>
    <property type="match status" value="1"/>
</dbReference>
<keyword evidence="1 2" id="KW-0129">CBS domain</keyword>
<evidence type="ECO:0000313" key="6">
    <source>
        <dbReference type="Proteomes" id="UP000198525"/>
    </source>
</evidence>
<dbReference type="InterPro" id="IPR000644">
    <property type="entry name" value="CBS_dom"/>
</dbReference>
<dbReference type="Gene3D" id="3.10.580.10">
    <property type="entry name" value="CBS-domain"/>
    <property type="match status" value="1"/>
</dbReference>
<evidence type="ECO:0000313" key="5">
    <source>
        <dbReference type="EMBL" id="SDK15862.1"/>
    </source>
</evidence>
<proteinExistence type="predicted"/>
<dbReference type="InterPro" id="IPR046342">
    <property type="entry name" value="CBS_dom_sf"/>
</dbReference>
<dbReference type="Gene3D" id="3.30.1340.30">
    <property type="match status" value="1"/>
</dbReference>
<evidence type="ECO:0000256" key="1">
    <source>
        <dbReference type="ARBA" id="ARBA00023122"/>
    </source>
</evidence>
<keyword evidence="6" id="KW-1185">Reference proteome</keyword>
<evidence type="ECO:0000259" key="3">
    <source>
        <dbReference type="PROSITE" id="PS50914"/>
    </source>
</evidence>
<feature type="domain" description="CBS" evidence="4">
    <location>
        <begin position="94"/>
        <end position="151"/>
    </location>
</feature>
<sequence length="231" mass="25467">MQAVDVMTPNVITVGPDTDVREIARLLLENHISAVPVVDEKQTVLGIVSEGDLMRRVENGTDRRKSWWLKSLFHGAGDAGEYVKSHGRKASEIMTRELITITEDTPLNRVARLLEKHHIKRVPVLRDGRLVGIVSRANLLRGFSATAPDAETPVTADDREIRDAILEEVDKNTSVWVDRINVIVADGVVQLWGLVESQEEKMAVQVAAENTPGVKKIENNLGLVPKGVGGY</sequence>
<feature type="domain" description="CBS" evidence="4">
    <location>
        <begin position="7"/>
        <end position="63"/>
    </location>
</feature>
<dbReference type="InterPro" id="IPR007055">
    <property type="entry name" value="BON_dom"/>
</dbReference>
<accession>A0A1G8ZL69</accession>
<feature type="domain" description="BON" evidence="3">
    <location>
        <begin position="157"/>
        <end position="225"/>
    </location>
</feature>
<dbReference type="InterPro" id="IPR017080">
    <property type="entry name" value="UCP036990_CBS_BON"/>
</dbReference>
<evidence type="ECO:0000259" key="4">
    <source>
        <dbReference type="PROSITE" id="PS51371"/>
    </source>
</evidence>
<dbReference type="SMART" id="SM00116">
    <property type="entry name" value="CBS"/>
    <property type="match status" value="2"/>
</dbReference>
<dbReference type="EMBL" id="FNES01000012">
    <property type="protein sequence ID" value="SDK15862.1"/>
    <property type="molecule type" value="Genomic_DNA"/>
</dbReference>
<dbReference type="PROSITE" id="PS50914">
    <property type="entry name" value="BON"/>
    <property type="match status" value="1"/>
</dbReference>
<dbReference type="CDD" id="cd04586">
    <property type="entry name" value="CBS_pair_BON_assoc"/>
    <property type="match status" value="1"/>
</dbReference>